<dbReference type="InterPro" id="IPR044993">
    <property type="entry name" value="BXL"/>
</dbReference>
<dbReference type="AlphaFoldDB" id="A0A926HRH5"/>
<evidence type="ECO:0000256" key="2">
    <source>
        <dbReference type="ARBA" id="ARBA00022729"/>
    </source>
</evidence>
<dbReference type="GO" id="GO:0031222">
    <property type="term" value="P:arabinan catabolic process"/>
    <property type="evidence" value="ECO:0007669"/>
    <property type="project" value="TreeGrafter"/>
</dbReference>
<organism evidence="6 7">
    <name type="scientific">Yeguia hominis</name>
    <dbReference type="NCBI Taxonomy" id="2763662"/>
    <lineage>
        <taxon>Bacteria</taxon>
        <taxon>Bacillati</taxon>
        <taxon>Bacillota</taxon>
        <taxon>Clostridia</taxon>
        <taxon>Eubacteriales</taxon>
        <taxon>Yeguiaceae</taxon>
        <taxon>Yeguia</taxon>
    </lineage>
</organism>
<reference evidence="6" key="1">
    <citation type="submission" date="2020-08" db="EMBL/GenBank/DDBJ databases">
        <title>Genome public.</title>
        <authorList>
            <person name="Liu C."/>
            <person name="Sun Q."/>
        </authorList>
    </citation>
    <scope>NUCLEOTIDE SEQUENCE</scope>
    <source>
        <strain evidence="6">NSJ-40</strain>
    </source>
</reference>
<evidence type="ECO:0000259" key="4">
    <source>
        <dbReference type="Pfam" id="PF00933"/>
    </source>
</evidence>
<dbReference type="Proteomes" id="UP000651482">
    <property type="component" value="Unassembled WGS sequence"/>
</dbReference>
<sequence>MKKTTGERKKTMDFKAAAKELVSKMTFAEKIAQMQHDAPAIERLGVPAYSWWNECLHGVARAGAATVFPQAIGMAASFNVDRMYEVATAISDEARGKYNEYKKQYGTTPMYHGLNFWSPNINIFRDPRWGRGHETYGEDPYLTGTMGTAFIKGLQGDGKYRKVDATIKHYAVHSGPEADRHSFNAAVGQKDLYETYLWAFRYCIEHAQPSAVMGAYSRTNGEPCCASETLLKKILRGEFGFDGYVVSDCGAICDINQFHHITANEAESAALAVNNGCDLNCGTAYKWLKTAAALGLVTEETVTVSVERLFEARFRLGMFSDDCPYDAIPYDVVECKAHTELNRKMAQESIVLLKNDGLLPLRGQKKIAVIGPNADSKDVLLGNYNGTPSSYVTLLRGIQEGTDAQVRYARGSHLWDPMTGGWDPRVGDWNEHPLREAVLAAQWADVVILCMGLDPRMEGEEDAHNPNAADLGDKANIDLPEVQQELFRAIAAVGKPMVFVNVSGSCVALCEQDEKCGAVLQCFYPGAEGGHALADILFGKVSPSGRLPVTFYRSDDDLPPFCDYSMENRTYKFFRGEPLYPFGHGLTYSDIKEEWTDEKTAQVTNNGPYETEYSVLRYEWIPHKNLCGYQKIKLAVGETKTVKF</sequence>
<dbReference type="PRINTS" id="PR00133">
    <property type="entry name" value="GLHYDRLASE3"/>
</dbReference>
<dbReference type="InterPro" id="IPR002772">
    <property type="entry name" value="Glyco_hydro_3_C"/>
</dbReference>
<dbReference type="PANTHER" id="PTHR42721">
    <property type="entry name" value="SUGAR HYDROLASE-RELATED"/>
    <property type="match status" value="1"/>
</dbReference>
<keyword evidence="3 6" id="KW-0378">Hydrolase</keyword>
<dbReference type="Pfam" id="PF00933">
    <property type="entry name" value="Glyco_hydro_3"/>
    <property type="match status" value="1"/>
</dbReference>
<evidence type="ECO:0000313" key="6">
    <source>
        <dbReference type="EMBL" id="MBC8533794.1"/>
    </source>
</evidence>
<dbReference type="InterPro" id="IPR017853">
    <property type="entry name" value="GH"/>
</dbReference>
<evidence type="ECO:0000259" key="5">
    <source>
        <dbReference type="Pfam" id="PF01915"/>
    </source>
</evidence>
<dbReference type="InterPro" id="IPR036962">
    <property type="entry name" value="Glyco_hydro_3_N_sf"/>
</dbReference>
<name>A0A926HRH5_9FIRM</name>
<dbReference type="SUPFAM" id="SSF52279">
    <property type="entry name" value="Beta-D-glucan exohydrolase, C-terminal domain"/>
    <property type="match status" value="1"/>
</dbReference>
<accession>A0A926HRH5</accession>
<keyword evidence="7" id="KW-1185">Reference proteome</keyword>
<dbReference type="EMBL" id="JACRSN010000009">
    <property type="protein sequence ID" value="MBC8533794.1"/>
    <property type="molecule type" value="Genomic_DNA"/>
</dbReference>
<comment type="similarity">
    <text evidence="1">Belongs to the glycosyl hydrolase 3 family.</text>
</comment>
<feature type="domain" description="Glycoside hydrolase family 3 N-terminal" evidence="4">
    <location>
        <begin position="28"/>
        <end position="310"/>
    </location>
</feature>
<gene>
    <name evidence="6" type="ORF">IAG03_07210</name>
</gene>
<dbReference type="GO" id="GO:0009044">
    <property type="term" value="F:xylan 1,4-beta-xylosidase activity"/>
    <property type="evidence" value="ECO:0007669"/>
    <property type="project" value="InterPro"/>
</dbReference>
<evidence type="ECO:0000256" key="3">
    <source>
        <dbReference type="ARBA" id="ARBA00022801"/>
    </source>
</evidence>
<comment type="caution">
    <text evidence="6">The sequence shown here is derived from an EMBL/GenBank/DDBJ whole genome shotgun (WGS) entry which is preliminary data.</text>
</comment>
<dbReference type="Gene3D" id="3.40.50.1700">
    <property type="entry name" value="Glycoside hydrolase family 3 C-terminal domain"/>
    <property type="match status" value="1"/>
</dbReference>
<keyword evidence="2" id="KW-0732">Signal</keyword>
<dbReference type="Gene3D" id="3.20.20.300">
    <property type="entry name" value="Glycoside hydrolase, family 3, N-terminal domain"/>
    <property type="match status" value="1"/>
</dbReference>
<dbReference type="PANTHER" id="PTHR42721:SF3">
    <property type="entry name" value="BETA-D-XYLOSIDASE 5-RELATED"/>
    <property type="match status" value="1"/>
</dbReference>
<dbReference type="SUPFAM" id="SSF51445">
    <property type="entry name" value="(Trans)glycosidases"/>
    <property type="match status" value="1"/>
</dbReference>
<dbReference type="Pfam" id="PF01915">
    <property type="entry name" value="Glyco_hydro_3_C"/>
    <property type="match status" value="1"/>
</dbReference>
<evidence type="ECO:0000313" key="7">
    <source>
        <dbReference type="Proteomes" id="UP000651482"/>
    </source>
</evidence>
<proteinExistence type="inferred from homology"/>
<dbReference type="GO" id="GO:0045493">
    <property type="term" value="P:xylan catabolic process"/>
    <property type="evidence" value="ECO:0007669"/>
    <property type="project" value="InterPro"/>
</dbReference>
<dbReference type="GO" id="GO:0046556">
    <property type="term" value="F:alpha-L-arabinofuranosidase activity"/>
    <property type="evidence" value="ECO:0007669"/>
    <property type="project" value="TreeGrafter"/>
</dbReference>
<protein>
    <submittedName>
        <fullName evidence="6">Glycoside hydrolase family 3 C-terminal domain-containing protein</fullName>
    </submittedName>
</protein>
<dbReference type="InterPro" id="IPR001764">
    <property type="entry name" value="Glyco_hydro_3_N"/>
</dbReference>
<evidence type="ECO:0000256" key="1">
    <source>
        <dbReference type="ARBA" id="ARBA00005336"/>
    </source>
</evidence>
<feature type="domain" description="Glycoside hydrolase family 3 C-terminal" evidence="5">
    <location>
        <begin position="350"/>
        <end position="588"/>
    </location>
</feature>
<dbReference type="InterPro" id="IPR036881">
    <property type="entry name" value="Glyco_hydro_3_C_sf"/>
</dbReference>